<evidence type="ECO:0000313" key="11">
    <source>
        <dbReference type="Proteomes" id="UP000615446"/>
    </source>
</evidence>
<feature type="transmembrane region" description="Helical" evidence="8">
    <location>
        <begin position="871"/>
        <end position="896"/>
    </location>
</feature>
<name>A0A8H3MGU0_9GLOM</name>
<feature type="transmembrane region" description="Helical" evidence="8">
    <location>
        <begin position="974"/>
        <end position="999"/>
    </location>
</feature>
<feature type="region of interest" description="Disordered" evidence="7">
    <location>
        <begin position="1106"/>
        <end position="1130"/>
    </location>
</feature>
<keyword evidence="5 8" id="KW-0472">Membrane</keyword>
<dbReference type="GO" id="GO:0098703">
    <property type="term" value="P:calcium ion import across plasma membrane"/>
    <property type="evidence" value="ECO:0007669"/>
    <property type="project" value="TreeGrafter"/>
</dbReference>
<gene>
    <name evidence="10" type="ORF">RCL2_002889800</name>
</gene>
<dbReference type="Gene3D" id="1.10.287.70">
    <property type="match status" value="1"/>
</dbReference>
<evidence type="ECO:0000256" key="5">
    <source>
        <dbReference type="ARBA" id="ARBA00023136"/>
    </source>
</evidence>
<accession>A0A8H3MGU0</accession>
<dbReference type="Proteomes" id="UP000615446">
    <property type="component" value="Unassembled WGS sequence"/>
</dbReference>
<feature type="transmembrane region" description="Helical" evidence="8">
    <location>
        <begin position="843"/>
        <end position="859"/>
    </location>
</feature>
<feature type="domain" description="Ion transport" evidence="9">
    <location>
        <begin position="777"/>
        <end position="1005"/>
    </location>
</feature>
<dbReference type="OrthoDB" id="2348805at2759"/>
<feature type="transmembrane region" description="Helical" evidence="8">
    <location>
        <begin position="803"/>
        <end position="823"/>
    </location>
</feature>
<keyword evidence="4 8" id="KW-1133">Transmembrane helix</keyword>
<evidence type="ECO:0000313" key="10">
    <source>
        <dbReference type="EMBL" id="GET02524.1"/>
    </source>
</evidence>
<proteinExistence type="predicted"/>
<protein>
    <recommendedName>
        <fullName evidence="9">Ion transport domain-containing protein</fullName>
    </recommendedName>
</protein>
<keyword evidence="3" id="KW-0677">Repeat</keyword>
<dbReference type="InterPro" id="IPR005821">
    <property type="entry name" value="Ion_trans_dom"/>
</dbReference>
<dbReference type="PANTHER" id="PTHR10582">
    <property type="entry name" value="TRANSIENT RECEPTOR POTENTIAL ION CHANNEL PROTEIN"/>
    <property type="match status" value="1"/>
</dbReference>
<dbReference type="Pfam" id="PF00520">
    <property type="entry name" value="Ion_trans"/>
    <property type="match status" value="1"/>
</dbReference>
<keyword evidence="2 8" id="KW-0812">Transmembrane</keyword>
<feature type="transmembrane region" description="Helical" evidence="8">
    <location>
        <begin position="902"/>
        <end position="924"/>
    </location>
</feature>
<sequence length="1130" mass="133433">MDEIEVESQIITSASETKIDISDNIKEHGEEIEKIPSETKDETESHRKSISRIYVSQYMNDTSPYMNDISSDDYVVTYSREDISVLGWSVNIEKNGPQQHDVYFQVDRIERYLYYFDYVLLSRKILLLYNLYNPKKLWLIDLNDKWNDKRFLELKHPVSGDDRFGPDAIGFLPNGDLIQVSLSGRKFYKYCLTDKPKNTDPWKCSQINDIEIPESLYDQNTESLCYICRTKLFIFANDDYFRTFSFQQFDLLTMNLERHYTSVITISRSIPLIMNKNQTLFAIKSAFFDYIHIFSMENGMLILKRKCKGTPFEFIKLKDNSERLITDDRKLVDPYQAYDEINISNDFNINTSVITHLNKKIFIEDGKVCVTNGLDENKLQKLSNKNINRNNIYTLSTFRIIRSMLNEIINKENIEKVTSSERIVIKDEGPCKVVIDTNGSDEASLLVSNKDTSRIGGIPHILSYKLLHNQELVLINMKGINICTSNEDEFRDYFWNNNEWNDIYEKFKKDCDKKYDINFTNKYYKPLIRKILENEFDNSKYSIPWEINEIFDDVINDNLVSPKFGIEMLGIAIKEKRHDYVLRIINKTIESIQDYSENYMTTISLNLPKLCDRYPDFIIKYISYTSIILSPCCNSIRNSKHNSLHSYTNIYIKESNMVNSVFKFISALYNGLIRHLKIEEEIQTVSFIVPFPQICVYKGDDHETEDNHDNKSKIIMVLKKIMMIPKRGDNYWNEFLYKPKSILFCNIDSNHFYNWWNFAAIVDYKWKTFGRVYYYLIWLFYTIFYVCYSLASTLEQKSFPVYYFELFFIISIIFGSIFLIFEIRHLLWDYKIYLNDIWNSFDVGAYLLPIISSIIWLINKSQPSWLTAISIILLSFKFLLFFRVFKSFGIYFAIIIGVAKDVFPFLVLLFFIVLGYSQAFFIVLKSNSITDATDPNADMFGWFPTSLLAVYKLLTGDSGSLSSFSYRKYPTMTILLVTFTFFTVIYLMNLFIGLLNLAIGDYNKKEEFLLQKAQIIMEIELFYLLPWQRNNNKEWFPDWIYYDIPVTEIRKLINAIDNEQTVFNYPPFISEKLRELVVLTDDNNKLEKKIDQLKQQMDRIMKYIGIEQDNKKGNGNEEEQESKPTYRKAK</sequence>
<evidence type="ECO:0000256" key="3">
    <source>
        <dbReference type="ARBA" id="ARBA00022737"/>
    </source>
</evidence>
<dbReference type="PANTHER" id="PTHR10582:SF2">
    <property type="entry name" value="INACTIVE"/>
    <property type="match status" value="1"/>
</dbReference>
<evidence type="ECO:0000256" key="8">
    <source>
        <dbReference type="SAM" id="Phobius"/>
    </source>
</evidence>
<dbReference type="InterPro" id="IPR024862">
    <property type="entry name" value="TRPV"/>
</dbReference>
<dbReference type="GO" id="GO:0005216">
    <property type="term" value="F:monoatomic ion channel activity"/>
    <property type="evidence" value="ECO:0007669"/>
    <property type="project" value="InterPro"/>
</dbReference>
<dbReference type="EMBL" id="BLAL01000313">
    <property type="protein sequence ID" value="GET02524.1"/>
    <property type="molecule type" value="Genomic_DNA"/>
</dbReference>
<evidence type="ECO:0000256" key="7">
    <source>
        <dbReference type="SAM" id="MobiDB-lite"/>
    </source>
</evidence>
<keyword evidence="6" id="KW-0175">Coiled coil</keyword>
<organism evidence="10 11">
    <name type="scientific">Rhizophagus clarus</name>
    <dbReference type="NCBI Taxonomy" id="94130"/>
    <lineage>
        <taxon>Eukaryota</taxon>
        <taxon>Fungi</taxon>
        <taxon>Fungi incertae sedis</taxon>
        <taxon>Mucoromycota</taxon>
        <taxon>Glomeromycotina</taxon>
        <taxon>Glomeromycetes</taxon>
        <taxon>Glomerales</taxon>
        <taxon>Glomeraceae</taxon>
        <taxon>Rhizophagus</taxon>
    </lineage>
</organism>
<reference evidence="10" key="1">
    <citation type="submission" date="2019-10" db="EMBL/GenBank/DDBJ databases">
        <title>Conservation and host-specific expression of non-tandemly repeated heterogenous ribosome RNA gene in arbuscular mycorrhizal fungi.</title>
        <authorList>
            <person name="Maeda T."/>
            <person name="Kobayashi Y."/>
            <person name="Nakagawa T."/>
            <person name="Ezawa T."/>
            <person name="Yamaguchi K."/>
            <person name="Bino T."/>
            <person name="Nishimoto Y."/>
            <person name="Shigenobu S."/>
            <person name="Kawaguchi M."/>
        </authorList>
    </citation>
    <scope>NUCLEOTIDE SEQUENCE</scope>
    <source>
        <strain evidence="10">HR1</strain>
    </source>
</reference>
<evidence type="ECO:0000256" key="2">
    <source>
        <dbReference type="ARBA" id="ARBA00022692"/>
    </source>
</evidence>
<feature type="transmembrane region" description="Helical" evidence="8">
    <location>
        <begin position="772"/>
        <end position="791"/>
    </location>
</feature>
<feature type="coiled-coil region" evidence="6">
    <location>
        <begin position="1069"/>
        <end position="1103"/>
    </location>
</feature>
<evidence type="ECO:0000256" key="4">
    <source>
        <dbReference type="ARBA" id="ARBA00022989"/>
    </source>
</evidence>
<comment type="caution">
    <text evidence="10">The sequence shown here is derived from an EMBL/GenBank/DDBJ whole genome shotgun (WGS) entry which is preliminary data.</text>
</comment>
<dbReference type="AlphaFoldDB" id="A0A8H3MGU0"/>
<evidence type="ECO:0000256" key="1">
    <source>
        <dbReference type="ARBA" id="ARBA00004141"/>
    </source>
</evidence>
<comment type="subcellular location">
    <subcellularLocation>
        <location evidence="1">Membrane</location>
        <topology evidence="1">Multi-pass membrane protein</topology>
    </subcellularLocation>
</comment>
<evidence type="ECO:0000259" key="9">
    <source>
        <dbReference type="Pfam" id="PF00520"/>
    </source>
</evidence>
<dbReference type="GO" id="GO:0005886">
    <property type="term" value="C:plasma membrane"/>
    <property type="evidence" value="ECO:0007669"/>
    <property type="project" value="TreeGrafter"/>
</dbReference>
<evidence type="ECO:0000256" key="6">
    <source>
        <dbReference type="SAM" id="Coils"/>
    </source>
</evidence>